<evidence type="ECO:0000256" key="1">
    <source>
        <dbReference type="SAM" id="MobiDB-lite"/>
    </source>
</evidence>
<evidence type="ECO:0000313" key="3">
    <source>
        <dbReference type="Proteomes" id="UP000321685"/>
    </source>
</evidence>
<protein>
    <submittedName>
        <fullName evidence="2">Uncharacterized protein</fullName>
    </submittedName>
</protein>
<reference evidence="2 3" key="1">
    <citation type="submission" date="2019-07" db="EMBL/GenBank/DDBJ databases">
        <title>Whole genome shotgun sequence of Pseudonocardia sulfidoxydans NBRC 16205.</title>
        <authorList>
            <person name="Hosoyama A."/>
            <person name="Uohara A."/>
            <person name="Ohji S."/>
            <person name="Ichikawa N."/>
        </authorList>
    </citation>
    <scope>NUCLEOTIDE SEQUENCE [LARGE SCALE GENOMIC DNA]</scope>
    <source>
        <strain evidence="2 3">NBRC 16205</strain>
    </source>
</reference>
<proteinExistence type="predicted"/>
<comment type="caution">
    <text evidence="2">The sequence shown here is derived from an EMBL/GenBank/DDBJ whole genome shotgun (WGS) entry which is preliminary data.</text>
</comment>
<dbReference type="PROSITE" id="PS51257">
    <property type="entry name" value="PROKAR_LIPOPROTEIN"/>
    <property type="match status" value="1"/>
</dbReference>
<dbReference type="AlphaFoldDB" id="A0A511DLT6"/>
<sequence>MRYSWRQRLVTAGVALVAVLTLAGVSGCARGPGDAESLAVPTFPGSTTTAGGPGTKEDDGLPDDCSGLMAADDLGAIFAQPVGTVVVRTIRGVPAPSVGRIERVACTYSRAGETGSAVAPLVDVNIGRYTDDAAARNQWKVNSDAERAGATATDVAIGDAAAVVVSRPKETTMLVSYRLDTLTFVLPAAQGGARAPQDVLVDLARRMIPTLVATMPPSSTAPPGPATPAATTSGHDPAAGALGR</sequence>
<gene>
    <name evidence="2" type="ORF">PSU4_36980</name>
</gene>
<evidence type="ECO:0000313" key="2">
    <source>
        <dbReference type="EMBL" id="GEL24744.1"/>
    </source>
</evidence>
<organism evidence="2 3">
    <name type="scientific">Pseudonocardia sulfidoxydans NBRC 16205</name>
    <dbReference type="NCBI Taxonomy" id="1223511"/>
    <lineage>
        <taxon>Bacteria</taxon>
        <taxon>Bacillati</taxon>
        <taxon>Actinomycetota</taxon>
        <taxon>Actinomycetes</taxon>
        <taxon>Pseudonocardiales</taxon>
        <taxon>Pseudonocardiaceae</taxon>
        <taxon>Pseudonocardia</taxon>
    </lineage>
</organism>
<feature type="region of interest" description="Disordered" evidence="1">
    <location>
        <begin position="214"/>
        <end position="244"/>
    </location>
</feature>
<dbReference type="EMBL" id="BJVJ01000039">
    <property type="protein sequence ID" value="GEL24744.1"/>
    <property type="molecule type" value="Genomic_DNA"/>
</dbReference>
<dbReference type="Proteomes" id="UP000321685">
    <property type="component" value="Unassembled WGS sequence"/>
</dbReference>
<dbReference type="RefSeq" id="WP_147109962.1">
    <property type="nucleotide sequence ID" value="NZ_BJVJ01000039.1"/>
</dbReference>
<keyword evidence="3" id="KW-1185">Reference proteome</keyword>
<dbReference type="OrthoDB" id="3573983at2"/>
<name>A0A511DLT6_9PSEU</name>
<feature type="compositionally biased region" description="Low complexity" evidence="1">
    <location>
        <begin position="41"/>
        <end position="50"/>
    </location>
</feature>
<accession>A0A511DLT6</accession>
<feature type="region of interest" description="Disordered" evidence="1">
    <location>
        <begin position="37"/>
        <end position="60"/>
    </location>
</feature>